<sequence>MDLTAFSTPWIKRIEREKSEKEENKKREGKKSLSNVTHFIFFQNIETSENVIQRSSSENPWPLEENPRLFPSNAIKKDQKLEIFLSHPRIPHQKINKKKWYNLIDK</sequence>
<evidence type="ECO:0000313" key="2">
    <source>
        <dbReference type="Proteomes" id="UP001141806"/>
    </source>
</evidence>
<dbReference type="AlphaFoldDB" id="A0A9Q0GX65"/>
<name>A0A9Q0GX65_9MAGN</name>
<keyword evidence="2" id="KW-1185">Reference proteome</keyword>
<dbReference type="Proteomes" id="UP001141806">
    <property type="component" value="Unassembled WGS sequence"/>
</dbReference>
<reference evidence="1" key="1">
    <citation type="journal article" date="2023" name="Plant J.">
        <title>The genome of the king protea, Protea cynaroides.</title>
        <authorList>
            <person name="Chang J."/>
            <person name="Duong T.A."/>
            <person name="Schoeman C."/>
            <person name="Ma X."/>
            <person name="Roodt D."/>
            <person name="Barker N."/>
            <person name="Li Z."/>
            <person name="Van de Peer Y."/>
            <person name="Mizrachi E."/>
        </authorList>
    </citation>
    <scope>NUCLEOTIDE SEQUENCE</scope>
    <source>
        <tissue evidence="1">Young leaves</tissue>
    </source>
</reference>
<dbReference type="EMBL" id="JAMYWD010000011">
    <property type="protein sequence ID" value="KAJ4955837.1"/>
    <property type="molecule type" value="Genomic_DNA"/>
</dbReference>
<proteinExistence type="predicted"/>
<evidence type="ECO:0000313" key="1">
    <source>
        <dbReference type="EMBL" id="KAJ4955837.1"/>
    </source>
</evidence>
<accession>A0A9Q0GX65</accession>
<gene>
    <name evidence="1" type="ORF">NE237_012620</name>
</gene>
<organism evidence="1 2">
    <name type="scientific">Protea cynaroides</name>
    <dbReference type="NCBI Taxonomy" id="273540"/>
    <lineage>
        <taxon>Eukaryota</taxon>
        <taxon>Viridiplantae</taxon>
        <taxon>Streptophyta</taxon>
        <taxon>Embryophyta</taxon>
        <taxon>Tracheophyta</taxon>
        <taxon>Spermatophyta</taxon>
        <taxon>Magnoliopsida</taxon>
        <taxon>Proteales</taxon>
        <taxon>Proteaceae</taxon>
        <taxon>Protea</taxon>
    </lineage>
</organism>
<comment type="caution">
    <text evidence="1">The sequence shown here is derived from an EMBL/GenBank/DDBJ whole genome shotgun (WGS) entry which is preliminary data.</text>
</comment>
<protein>
    <submittedName>
        <fullName evidence="1">Uncharacterized protein</fullName>
    </submittedName>
</protein>